<dbReference type="RefSeq" id="WP_365505594.1">
    <property type="nucleotide sequence ID" value="NZ_JBFANW010000057.1"/>
</dbReference>
<comment type="caution">
    <text evidence="1">The sequence shown here is derived from an EMBL/GenBank/DDBJ whole genome shotgun (WGS) entry which is preliminary data.</text>
</comment>
<organism evidence="1 2">
    <name type="scientific">Streptomyces toxytricini</name>
    <name type="common">Actinomyces toxytricini</name>
    <dbReference type="NCBI Taxonomy" id="67369"/>
    <lineage>
        <taxon>Bacteria</taxon>
        <taxon>Bacillati</taxon>
        <taxon>Actinomycetota</taxon>
        <taxon>Actinomycetes</taxon>
        <taxon>Kitasatosporales</taxon>
        <taxon>Streptomycetaceae</taxon>
        <taxon>Streptomyces</taxon>
    </lineage>
</organism>
<accession>A0ABW8EPJ3</accession>
<name>A0ABW8EPJ3_STRT5</name>
<proteinExistence type="predicted"/>
<sequence length="66" mass="6663">MREPEAPVRRRLSARRAAGGLLALLLLAAVVPEAAERAGAAGSPAGDTGCRSVAFMSMTGVAPACR</sequence>
<evidence type="ECO:0000313" key="2">
    <source>
        <dbReference type="Proteomes" id="UP001617351"/>
    </source>
</evidence>
<evidence type="ECO:0000313" key="1">
    <source>
        <dbReference type="EMBL" id="MFJ2825114.1"/>
    </source>
</evidence>
<gene>
    <name evidence="1" type="ORF">ACIO7M_28980</name>
</gene>
<dbReference type="EMBL" id="JBIUYY010000015">
    <property type="protein sequence ID" value="MFJ2825114.1"/>
    <property type="molecule type" value="Genomic_DNA"/>
</dbReference>
<keyword evidence="2" id="KW-1185">Reference proteome</keyword>
<dbReference type="Proteomes" id="UP001617351">
    <property type="component" value="Unassembled WGS sequence"/>
</dbReference>
<reference evidence="1 2" key="1">
    <citation type="submission" date="2024-10" db="EMBL/GenBank/DDBJ databases">
        <title>The Natural Products Discovery Center: Release of the First 8490 Sequenced Strains for Exploring Actinobacteria Biosynthetic Diversity.</title>
        <authorList>
            <person name="Kalkreuter E."/>
            <person name="Kautsar S.A."/>
            <person name="Yang D."/>
            <person name="Bader C.D."/>
            <person name="Teijaro C.N."/>
            <person name="Fluegel L."/>
            <person name="Davis C.M."/>
            <person name="Simpson J.R."/>
            <person name="Lauterbach L."/>
            <person name="Steele A.D."/>
            <person name="Gui C."/>
            <person name="Meng S."/>
            <person name="Li G."/>
            <person name="Viehrig K."/>
            <person name="Ye F."/>
            <person name="Su P."/>
            <person name="Kiefer A.F."/>
            <person name="Nichols A."/>
            <person name="Cepeda A.J."/>
            <person name="Yan W."/>
            <person name="Fan B."/>
            <person name="Jiang Y."/>
            <person name="Adhikari A."/>
            <person name="Zheng C.-J."/>
            <person name="Schuster L."/>
            <person name="Cowan T.M."/>
            <person name="Smanski M.J."/>
            <person name="Chevrette M.G."/>
            <person name="De Carvalho L.P.S."/>
            <person name="Shen B."/>
        </authorList>
    </citation>
    <scope>NUCLEOTIDE SEQUENCE [LARGE SCALE GENOMIC DNA]</scope>
    <source>
        <strain evidence="1 2">NPDC087220</strain>
    </source>
</reference>
<protein>
    <submittedName>
        <fullName evidence="1">Uncharacterized protein</fullName>
    </submittedName>
</protein>